<name>A0ABP5KSM5_9ACTN</name>
<dbReference type="PROSITE" id="PS51829">
    <property type="entry name" value="P_HOMO_B"/>
    <property type="match status" value="1"/>
</dbReference>
<dbReference type="SUPFAM" id="SSF49785">
    <property type="entry name" value="Galactose-binding domain-like"/>
    <property type="match status" value="1"/>
</dbReference>
<dbReference type="InterPro" id="IPR008979">
    <property type="entry name" value="Galactose-bd-like_sf"/>
</dbReference>
<sequence>MINHPPRVRTAATSVAVALLATAVTGALAAPAWAAPDKTVTGASTTNMVIPDEGPSTPASTAIAIPADRGQVTDVDVTLNGLSHTYMYDLEVWVSHNGTTVKLLDEAGDWSRETTPRTFTFDDEAATVLPWSSTLSPSGSYKPTDGSGGGETPVATSLAVFDGQAATGTWELFIVDQSAGDEGSLAGWSLDIDYNDPTAPSGSVVIDGGATITDASAVTLGLAASDPAAFTTGLTHMRFSNDGTTWSALQPYATTAAWTLSAGNGTKTVWVQYADGVGNLSAPASDTIVLDTKAPKAKKLSPKKNATDVKTSTKVSFVASEALVKATVTKKTVKLTAGGKTVKAKVTYKAGSKKVVLKPKKDLAGHTKYKVKLSKKITDVAGNSIATKGWKFTTR</sequence>
<dbReference type="InterPro" id="IPR032812">
    <property type="entry name" value="SbsA_Ig"/>
</dbReference>
<evidence type="ECO:0000256" key="3">
    <source>
        <dbReference type="ARBA" id="ARBA00022801"/>
    </source>
</evidence>
<keyword evidence="3" id="KW-0378">Hydrolase</keyword>
<dbReference type="EMBL" id="BAAAQQ010000014">
    <property type="protein sequence ID" value="GAA2133766.1"/>
    <property type="molecule type" value="Genomic_DNA"/>
</dbReference>
<keyword evidence="1" id="KW-0645">Protease</keyword>
<evidence type="ECO:0000256" key="4">
    <source>
        <dbReference type="SAM" id="SignalP"/>
    </source>
</evidence>
<dbReference type="InterPro" id="IPR014755">
    <property type="entry name" value="Cu-Rt/internalin_Ig-like"/>
</dbReference>
<protein>
    <recommendedName>
        <fullName evidence="5">P/Homo B domain-containing protein</fullName>
    </recommendedName>
</protein>
<organism evidence="6 7">
    <name type="scientific">Nocardioides bigeumensis</name>
    <dbReference type="NCBI Taxonomy" id="433657"/>
    <lineage>
        <taxon>Bacteria</taxon>
        <taxon>Bacillati</taxon>
        <taxon>Actinomycetota</taxon>
        <taxon>Actinomycetes</taxon>
        <taxon>Propionibacteriales</taxon>
        <taxon>Nocardioidaceae</taxon>
        <taxon>Nocardioides</taxon>
    </lineage>
</organism>
<evidence type="ECO:0000259" key="5">
    <source>
        <dbReference type="PROSITE" id="PS51829"/>
    </source>
</evidence>
<keyword evidence="2 4" id="KW-0732">Signal</keyword>
<feature type="domain" description="P/Homo B" evidence="5">
    <location>
        <begin position="34"/>
        <end position="199"/>
    </location>
</feature>
<feature type="chain" id="PRO_5046964901" description="P/Homo B domain-containing protein" evidence="4">
    <location>
        <begin position="30"/>
        <end position="395"/>
    </location>
</feature>
<evidence type="ECO:0000256" key="2">
    <source>
        <dbReference type="ARBA" id="ARBA00022729"/>
    </source>
</evidence>
<dbReference type="InterPro" id="IPR002884">
    <property type="entry name" value="P_dom"/>
</dbReference>
<gene>
    <name evidence="6" type="ORF">GCM10009843_39590</name>
</gene>
<evidence type="ECO:0000313" key="7">
    <source>
        <dbReference type="Proteomes" id="UP001500575"/>
    </source>
</evidence>
<keyword evidence="7" id="KW-1185">Reference proteome</keyword>
<proteinExistence type="predicted"/>
<dbReference type="Gene3D" id="2.60.120.260">
    <property type="entry name" value="Galactose-binding domain-like"/>
    <property type="match status" value="1"/>
</dbReference>
<comment type="caution">
    <text evidence="6">The sequence shown here is derived from an EMBL/GenBank/DDBJ whole genome shotgun (WGS) entry which is preliminary data.</text>
</comment>
<evidence type="ECO:0000256" key="1">
    <source>
        <dbReference type="ARBA" id="ARBA00022670"/>
    </source>
</evidence>
<feature type="signal peptide" evidence="4">
    <location>
        <begin position="1"/>
        <end position="29"/>
    </location>
</feature>
<dbReference type="Pfam" id="PF01483">
    <property type="entry name" value="P_proprotein"/>
    <property type="match status" value="1"/>
</dbReference>
<dbReference type="Pfam" id="PF13205">
    <property type="entry name" value="Big_5"/>
    <property type="match status" value="1"/>
</dbReference>
<dbReference type="RefSeq" id="WP_344305592.1">
    <property type="nucleotide sequence ID" value="NZ_BAAAQQ010000014.1"/>
</dbReference>
<accession>A0ABP5KSM5</accession>
<reference evidence="7" key="1">
    <citation type="journal article" date="2019" name="Int. J. Syst. Evol. Microbiol.">
        <title>The Global Catalogue of Microorganisms (GCM) 10K type strain sequencing project: providing services to taxonomists for standard genome sequencing and annotation.</title>
        <authorList>
            <consortium name="The Broad Institute Genomics Platform"/>
            <consortium name="The Broad Institute Genome Sequencing Center for Infectious Disease"/>
            <person name="Wu L."/>
            <person name="Ma J."/>
        </authorList>
    </citation>
    <scope>NUCLEOTIDE SEQUENCE [LARGE SCALE GENOMIC DNA]</scope>
    <source>
        <strain evidence="7">JCM 16021</strain>
    </source>
</reference>
<dbReference type="Gene3D" id="2.60.40.1220">
    <property type="match status" value="1"/>
</dbReference>
<evidence type="ECO:0000313" key="6">
    <source>
        <dbReference type="EMBL" id="GAA2133766.1"/>
    </source>
</evidence>
<dbReference type="Proteomes" id="UP001500575">
    <property type="component" value="Unassembled WGS sequence"/>
</dbReference>